<dbReference type="AlphaFoldDB" id="A0A382D770"/>
<dbReference type="Pfam" id="PF17170">
    <property type="entry name" value="DUF5128"/>
    <property type="match status" value="2"/>
</dbReference>
<protein>
    <recommendedName>
        <fullName evidence="3">SMP-30/Gluconolactonase/LRE-like region domain-containing protein</fullName>
    </recommendedName>
</protein>
<dbReference type="GO" id="GO:0008270">
    <property type="term" value="F:zinc ion binding"/>
    <property type="evidence" value="ECO:0007669"/>
    <property type="project" value="UniProtKB-KW"/>
</dbReference>
<dbReference type="SUPFAM" id="SSF63829">
    <property type="entry name" value="Calcium-dependent phosphotriesterase"/>
    <property type="match status" value="1"/>
</dbReference>
<dbReference type="InterPro" id="IPR050952">
    <property type="entry name" value="TRIM-NHL_E3_ligases"/>
</dbReference>
<accession>A0A382D770</accession>
<sequence length="335" mass="37171">MPVTQVAGNKAFTYVDNLGKIGVSEISFWHPVGLARGEDDVLYVLNWGYANRPSARITKTYLTSQDWICDIGTAGSGAGEFLWPGGLAVDENENLYVTDQAISKVVSFTKDGEFISKWGVEGSGKGEFHMPTGIVLDQGESFLIVDSRNNRIQRYTKDGSILDQFGKQGQSNGEFQLPWGIGLDLHRNIYVADWGNSRVQKFDAHGKFIGTIGSPGIGEGELDHPSDVTIDKDGDIYVADWGNERVVVFESDGTYLATLKGDATNLSRWAEAAVDANPEVQKARARVDLSPEWRFRRPSSIHIGDDYKILIAEAQHMRVQIYQKDPKYQEAQFTL</sequence>
<name>A0A382D770_9ZZZZ</name>
<dbReference type="PANTHER" id="PTHR24104:SF25">
    <property type="entry name" value="PROTEIN LIN-41"/>
    <property type="match status" value="1"/>
</dbReference>
<dbReference type="PANTHER" id="PTHR24104">
    <property type="entry name" value="E3 UBIQUITIN-PROTEIN LIGASE NHLRC1-RELATED"/>
    <property type="match status" value="1"/>
</dbReference>
<keyword evidence="1" id="KW-0677">Repeat</keyword>
<proteinExistence type="predicted"/>
<evidence type="ECO:0008006" key="3">
    <source>
        <dbReference type="Google" id="ProtNLM"/>
    </source>
</evidence>
<organism evidence="2">
    <name type="scientific">marine metagenome</name>
    <dbReference type="NCBI Taxonomy" id="408172"/>
    <lineage>
        <taxon>unclassified sequences</taxon>
        <taxon>metagenomes</taxon>
        <taxon>ecological metagenomes</taxon>
    </lineage>
</organism>
<dbReference type="InterPro" id="IPR011042">
    <property type="entry name" value="6-blade_b-propeller_TolB-like"/>
</dbReference>
<dbReference type="CDD" id="cd05819">
    <property type="entry name" value="NHL"/>
    <property type="match status" value="1"/>
</dbReference>
<reference evidence="2" key="1">
    <citation type="submission" date="2018-05" db="EMBL/GenBank/DDBJ databases">
        <authorList>
            <person name="Lanie J.A."/>
            <person name="Ng W.-L."/>
            <person name="Kazmierczak K.M."/>
            <person name="Andrzejewski T.M."/>
            <person name="Davidsen T.M."/>
            <person name="Wayne K.J."/>
            <person name="Tettelin H."/>
            <person name="Glass J.I."/>
            <person name="Rusch D."/>
            <person name="Podicherti R."/>
            <person name="Tsui H.-C.T."/>
            <person name="Winkler M.E."/>
        </authorList>
    </citation>
    <scope>NUCLEOTIDE SEQUENCE</scope>
</reference>
<dbReference type="PROSITE" id="PS51125">
    <property type="entry name" value="NHL"/>
    <property type="match status" value="4"/>
</dbReference>
<evidence type="ECO:0000313" key="2">
    <source>
        <dbReference type="EMBL" id="SVB33989.1"/>
    </source>
</evidence>
<dbReference type="Gene3D" id="2.120.10.30">
    <property type="entry name" value="TolB, C-terminal domain"/>
    <property type="match status" value="2"/>
</dbReference>
<dbReference type="InterPro" id="IPR001258">
    <property type="entry name" value="NHL_repeat"/>
</dbReference>
<gene>
    <name evidence="2" type="ORF">METZ01_LOCUS186843</name>
</gene>
<evidence type="ECO:0000256" key="1">
    <source>
        <dbReference type="ARBA" id="ARBA00022737"/>
    </source>
</evidence>
<dbReference type="EMBL" id="UINC01037857">
    <property type="protein sequence ID" value="SVB33989.1"/>
    <property type="molecule type" value="Genomic_DNA"/>
</dbReference>